<evidence type="ECO:0000256" key="12">
    <source>
        <dbReference type="ARBA" id="ARBA00023159"/>
    </source>
</evidence>
<feature type="domain" description="CG-1" evidence="16">
    <location>
        <begin position="82"/>
        <end position="208"/>
    </location>
</feature>
<evidence type="ECO:0000313" key="18">
    <source>
        <dbReference type="Proteomes" id="UP001291623"/>
    </source>
</evidence>
<dbReference type="PROSITE" id="PS50096">
    <property type="entry name" value="IQ"/>
    <property type="match status" value="2"/>
</dbReference>
<proteinExistence type="inferred from homology"/>
<keyword evidence="10" id="KW-0175">Coiled coil</keyword>
<accession>A0AAE1VXX9</accession>
<gene>
    <name evidence="17" type="ORF">RND71_000457</name>
</gene>
<keyword evidence="9 15" id="KW-0040">ANK repeat</keyword>
<keyword evidence="7" id="KW-0805">Transcription regulation</keyword>
<evidence type="ECO:0000256" key="14">
    <source>
        <dbReference type="ARBA" id="ARBA00023242"/>
    </source>
</evidence>
<keyword evidence="8" id="KW-0346">Stress response</keyword>
<evidence type="ECO:0000259" key="16">
    <source>
        <dbReference type="PROSITE" id="PS51437"/>
    </source>
</evidence>
<name>A0AAE1VXX9_9SOLA</name>
<evidence type="ECO:0000256" key="3">
    <source>
        <dbReference type="ARBA" id="ARBA00022553"/>
    </source>
</evidence>
<evidence type="ECO:0000256" key="13">
    <source>
        <dbReference type="ARBA" id="ARBA00023163"/>
    </source>
</evidence>
<dbReference type="PANTHER" id="PTHR23335">
    <property type="entry name" value="CALMODULIN-BINDING TRANSCRIPTION ACTIVATOR CAMTA"/>
    <property type="match status" value="1"/>
</dbReference>
<dbReference type="Gene3D" id="2.60.40.10">
    <property type="entry name" value="Immunoglobulins"/>
    <property type="match status" value="1"/>
</dbReference>
<dbReference type="Gene3D" id="1.20.5.190">
    <property type="match status" value="1"/>
</dbReference>
<dbReference type="SUPFAM" id="SSF81296">
    <property type="entry name" value="E set domains"/>
    <property type="match status" value="1"/>
</dbReference>
<dbReference type="Gene3D" id="1.25.40.20">
    <property type="entry name" value="Ankyrin repeat-containing domain"/>
    <property type="match status" value="1"/>
</dbReference>
<evidence type="ECO:0000256" key="7">
    <source>
        <dbReference type="ARBA" id="ARBA00023015"/>
    </source>
</evidence>
<dbReference type="EMBL" id="JAVYJV010000001">
    <property type="protein sequence ID" value="KAK4378595.1"/>
    <property type="molecule type" value="Genomic_DNA"/>
</dbReference>
<evidence type="ECO:0000256" key="8">
    <source>
        <dbReference type="ARBA" id="ARBA00023016"/>
    </source>
</evidence>
<dbReference type="InterPro" id="IPR027417">
    <property type="entry name" value="P-loop_NTPase"/>
</dbReference>
<dbReference type="FunFam" id="2.60.40.10:FF:000314">
    <property type="entry name" value="Calmodulin-binding transcription activator 2"/>
    <property type="match status" value="1"/>
</dbReference>
<evidence type="ECO:0000256" key="11">
    <source>
        <dbReference type="ARBA" id="ARBA00023125"/>
    </source>
</evidence>
<evidence type="ECO:0000256" key="9">
    <source>
        <dbReference type="ARBA" id="ARBA00023043"/>
    </source>
</evidence>
<dbReference type="GO" id="GO:0009409">
    <property type="term" value="P:response to cold"/>
    <property type="evidence" value="ECO:0007669"/>
    <property type="project" value="UniProtKB-ARBA"/>
</dbReference>
<keyword evidence="4" id="KW-0677">Repeat</keyword>
<dbReference type="SUPFAM" id="SSF52540">
    <property type="entry name" value="P-loop containing nucleoside triphosphate hydrolases"/>
    <property type="match status" value="1"/>
</dbReference>
<dbReference type="InterPro" id="IPR002110">
    <property type="entry name" value="Ankyrin_rpt"/>
</dbReference>
<organism evidence="17 18">
    <name type="scientific">Anisodus tanguticus</name>
    <dbReference type="NCBI Taxonomy" id="243964"/>
    <lineage>
        <taxon>Eukaryota</taxon>
        <taxon>Viridiplantae</taxon>
        <taxon>Streptophyta</taxon>
        <taxon>Embryophyta</taxon>
        <taxon>Tracheophyta</taxon>
        <taxon>Spermatophyta</taxon>
        <taxon>Magnoliopsida</taxon>
        <taxon>eudicotyledons</taxon>
        <taxon>Gunneridae</taxon>
        <taxon>Pentapetalae</taxon>
        <taxon>asterids</taxon>
        <taxon>lamiids</taxon>
        <taxon>Solanales</taxon>
        <taxon>Solanaceae</taxon>
        <taxon>Solanoideae</taxon>
        <taxon>Hyoscyameae</taxon>
        <taxon>Anisodus</taxon>
    </lineage>
</organism>
<protein>
    <recommendedName>
        <fullName evidence="16">CG-1 domain-containing protein</fullName>
    </recommendedName>
</protein>
<dbReference type="PROSITE" id="PS51437">
    <property type="entry name" value="CG_1"/>
    <property type="match status" value="1"/>
</dbReference>
<dbReference type="PANTHER" id="PTHR23335:SF29">
    <property type="entry name" value="CALMODULIN-BINDING TRANSCRIPTION ACTIVATOR 1"/>
    <property type="match status" value="1"/>
</dbReference>
<keyword evidence="18" id="KW-1185">Reference proteome</keyword>
<evidence type="ECO:0000256" key="1">
    <source>
        <dbReference type="ARBA" id="ARBA00004123"/>
    </source>
</evidence>
<dbReference type="GO" id="GO:0003690">
    <property type="term" value="F:double-stranded DNA binding"/>
    <property type="evidence" value="ECO:0007669"/>
    <property type="project" value="TreeGrafter"/>
</dbReference>
<evidence type="ECO:0000256" key="6">
    <source>
        <dbReference type="ARBA" id="ARBA00022860"/>
    </source>
</evidence>
<evidence type="ECO:0000256" key="10">
    <source>
        <dbReference type="ARBA" id="ARBA00023054"/>
    </source>
</evidence>
<evidence type="ECO:0000256" key="2">
    <source>
        <dbReference type="ARBA" id="ARBA00008267"/>
    </source>
</evidence>
<dbReference type="InterPro" id="IPR005559">
    <property type="entry name" value="CG-1_dom"/>
</dbReference>
<dbReference type="FunFam" id="1.20.5.190:FF:000003">
    <property type="entry name" value="Calmodulin-binding transcription activator 2"/>
    <property type="match status" value="1"/>
</dbReference>
<keyword evidence="14" id="KW-0539">Nucleus</keyword>
<keyword evidence="12" id="KW-0010">Activator</keyword>
<evidence type="ECO:0000256" key="15">
    <source>
        <dbReference type="PROSITE-ProRule" id="PRU00023"/>
    </source>
</evidence>
<feature type="repeat" description="ANK" evidence="15">
    <location>
        <begin position="769"/>
        <end position="801"/>
    </location>
</feature>
<keyword evidence="13" id="KW-0804">Transcription</keyword>
<dbReference type="SMART" id="SM00248">
    <property type="entry name" value="ANK"/>
    <property type="match status" value="3"/>
</dbReference>
<comment type="subcellular location">
    <subcellularLocation>
        <location evidence="1">Nucleus</location>
    </subcellularLocation>
</comment>
<keyword evidence="5" id="KW-0106">Calcium</keyword>
<dbReference type="InterPro" id="IPR013783">
    <property type="entry name" value="Ig-like_fold"/>
</dbReference>
<evidence type="ECO:0000256" key="5">
    <source>
        <dbReference type="ARBA" id="ARBA00022837"/>
    </source>
</evidence>
<dbReference type="AlphaFoldDB" id="A0AAE1VXX9"/>
<evidence type="ECO:0000256" key="4">
    <source>
        <dbReference type="ARBA" id="ARBA00022737"/>
    </source>
</evidence>
<dbReference type="PROSITE" id="PS50297">
    <property type="entry name" value="ANK_REP_REGION"/>
    <property type="match status" value="1"/>
</dbReference>
<dbReference type="GO" id="GO:0006357">
    <property type="term" value="P:regulation of transcription by RNA polymerase II"/>
    <property type="evidence" value="ECO:0007669"/>
    <property type="project" value="TreeGrafter"/>
</dbReference>
<keyword evidence="6" id="KW-0112">Calmodulin-binding</keyword>
<dbReference type="GO" id="GO:0003712">
    <property type="term" value="F:transcription coregulator activity"/>
    <property type="evidence" value="ECO:0007669"/>
    <property type="project" value="TreeGrafter"/>
</dbReference>
<dbReference type="SMART" id="SM00015">
    <property type="entry name" value="IQ"/>
    <property type="match status" value="2"/>
</dbReference>
<dbReference type="SMART" id="SM01076">
    <property type="entry name" value="CG-1"/>
    <property type="match status" value="1"/>
</dbReference>
<evidence type="ECO:0000313" key="17">
    <source>
        <dbReference type="EMBL" id="KAK4378595.1"/>
    </source>
</evidence>
<dbReference type="GO" id="GO:0005516">
    <property type="term" value="F:calmodulin binding"/>
    <property type="evidence" value="ECO:0007669"/>
    <property type="project" value="UniProtKB-KW"/>
</dbReference>
<comment type="similarity">
    <text evidence="2">Belongs to the CAMTA family.</text>
</comment>
<dbReference type="SUPFAM" id="SSF48403">
    <property type="entry name" value="Ankyrin repeat"/>
    <property type="match status" value="1"/>
</dbReference>
<dbReference type="GO" id="GO:0005634">
    <property type="term" value="C:nucleus"/>
    <property type="evidence" value="ECO:0007669"/>
    <property type="project" value="UniProtKB-SubCell"/>
</dbReference>
<dbReference type="InterPro" id="IPR014756">
    <property type="entry name" value="Ig_E-set"/>
</dbReference>
<comment type="caution">
    <text evidence="17">The sequence shown here is derived from an EMBL/GenBank/DDBJ whole genome shotgun (WGS) entry which is preliminary data.</text>
</comment>
<keyword evidence="11" id="KW-0238">DNA-binding</keyword>
<sequence length="1121" mass="126057">MTAVTICNGYRYCQKPTASSPTLPTTDSSFQEMPGTSIIYSVIKEAVRHTQRAEQANGSGLVIKSSSMADTGSDPPGFRLDITQILSEVQHRWLRPAEICEILRNYREFHITPEAPYRPVSGSVFLFDRKVLRYFRKDGRNWRKKKDGKTVKEAHERLKVGSIDVLHCYYAHGEEDDNFQRRSYWMLEQDLMHIVFVHYLEVKGNKVNVGCIRSIKSAHTNYLNECSLSDSFPRSHKKLVSANADSTSLASSLTEAHEEAESEDSHQACSRFHSYPDRVSGMDSHLVGSRDTIYSSYGSPQSSVEYTSLPGIDEGGQSDLGNFASGPQRTIDLGSREPVSQHCSDGEMVCQDDFKNNLSVHGNWQYSFGDSPLQFHGQTVNQDLIADLSYDLENSFNNKNLSSNLPTVRGQSYLYPDEQEEQLTQLNLQYLNSFVEVQGDINQENSMDMLGLGDYSMIKQPHLSSVKMEEGLKKVDSFSRWVAKELEDVEELHMQPTNQISWNAIDTEDDGSCLPSQLHVDSHSLDPSLPQEQVFSIIDFSPNWAYSNLETKVLITGRFRKSEGELVKYKWSCMFGEVEVPAEVLADEVLRCHAPPHKPGVLPFYVTCSNRLACSEVRQFEYRFGPYQEFGAANVSTIEMHLLERIENLLSLGPVSSCHSSDSIEAAKEKQSTVNKIIFMMEEENQQMIERVSDYGTSQCRKEDLFLERKLKQNFYVWLVHQVTDDGRGQTVLDDEGQGVLHLVAALGYDWALKAILASGVSVDFRDMNGWTALHWAAFYGREKTVVGLVSLGASPGALTDPSAEFPLGRTPADLASANGHKGISGFLAESSLTTHLSKLTVTDAKEELASEVSGAKVGETVTERVAVTTTGDDVPDVLSLKDSLAAIRNATQAAARIHQIFRVQSFQRKQIIEHSDNELSSDENALSIVASRASKLGKNSGIAHAAAIQIQKKFRGWNKRKEFLLIRQKIVKIQAHIRGHQVRKKYKPIIWSVGILEKVILRWRRKRSGLRGFRAEAVMNKPSTQDDSLPEDDYDFLKEGRKQTEVRMQKALARVKSMTQYPEGRAQYRRLLTAAEGLREGKDGPAQMPEIPEDTIYPEEEFFDVESLLDDDTFMSIAFE</sequence>
<dbReference type="InterPro" id="IPR000048">
    <property type="entry name" value="IQ_motif_EF-hand-BS"/>
</dbReference>
<dbReference type="Pfam" id="PF00612">
    <property type="entry name" value="IQ"/>
    <property type="match status" value="2"/>
</dbReference>
<dbReference type="Pfam" id="PF12796">
    <property type="entry name" value="Ank_2"/>
    <property type="match status" value="1"/>
</dbReference>
<keyword evidence="3" id="KW-0597">Phosphoprotein</keyword>
<reference evidence="17" key="1">
    <citation type="submission" date="2023-12" db="EMBL/GenBank/DDBJ databases">
        <title>Genome assembly of Anisodus tanguticus.</title>
        <authorList>
            <person name="Wang Y.-J."/>
        </authorList>
    </citation>
    <scope>NUCLEOTIDE SEQUENCE</scope>
    <source>
        <strain evidence="17">KB-2021</strain>
        <tissue evidence="17">Leaf</tissue>
    </source>
</reference>
<dbReference type="Proteomes" id="UP001291623">
    <property type="component" value="Unassembled WGS sequence"/>
</dbReference>
<dbReference type="InterPro" id="IPR036770">
    <property type="entry name" value="Ankyrin_rpt-contain_sf"/>
</dbReference>
<dbReference type="Pfam" id="PF03859">
    <property type="entry name" value="CG-1"/>
    <property type="match status" value="1"/>
</dbReference>
<dbReference type="PROSITE" id="PS50088">
    <property type="entry name" value="ANK_REPEAT"/>
    <property type="match status" value="1"/>
</dbReference>